<dbReference type="Gene3D" id="3.60.21.10">
    <property type="match status" value="1"/>
</dbReference>
<evidence type="ECO:0000313" key="2">
    <source>
        <dbReference type="Proteomes" id="UP000183077"/>
    </source>
</evidence>
<dbReference type="GO" id="GO:0008320">
    <property type="term" value="F:protein transmembrane transporter activity"/>
    <property type="evidence" value="ECO:0007669"/>
    <property type="project" value="TreeGrafter"/>
</dbReference>
<sequence length="1247" mass="142734">MKLFSDIPLKLSKIPVILSISTVGVLFSCATLEPQYKIGKGEKVEVVHNENSSVAHTYYLIGNVSQANNKEEKAHFKAFDNIIKQASTKESTLVFLGDNTKKGVSKETSKKRVKEEEALERQLQLVKNNKGNTVFINGESDWDGGYEGVKRLEKLLVEKTGDKKILLPRKVCGLERLKINEETVLLVIDSQWYLENWDDHSNINEDCDIKTREDFFEEVRGEINKNQNKVVLLAMHHPVYSNGNHGGKFSVNDHLFPFGGSVPLPVVGSIYNYTRSMSGFNNQDLQSKKYNELNKRIRTTAQMYNNVIIVSAHEHNMQYVEREGVKQVISGAMSNLSPARAIVKGDFSAGQYGYTTVEVMKDKSVKLSFYGYDGEKYDKLYSNTILNSFANQDNAVAVENKVNTAEVEASVYPKEWTEKTGWYKFLWGQHYRDVYGTPITASVADLTTLKGGLTPTISGGGNQSMSLRMVDKDGKEYVMRGVRKSVNRFVQTAVFKDQYVMNSFENTWAERFIYDFYTTSHPYTPFIIGGLSDRIGLYHTNPELFYVPKQIALGRFNDKYGDELYMIEERPSAGYEDEVSFGNAKEIVSTTDLIAKLRKDEKYEVDQKAFMRARIFDMLIGDWDRHGDQWRWSEFIEGDKVIYRPVPRDRDQAFAKIDGALLSLIKKLPPLRHMQNYTEEFANPRWINKTAFPLDQYLLKGTSLEDWLTEARDIVAQLDDEALDETFSKLPKEVQGKEVDDIKRIFKARRSKIGEFLPKYYKQLREYVILSGTDKKDLFNIERLSGGDVLLKQYRIKKDNSEVLVFEKTYKANETKELWLYGLNDEDSFKVTGDEKAKIKVRLIGGKNQDSFLIDNPSKVIVYDYADKTNEVTAGSSKVRTVLSNKYDINNFNYENVPLNVNMLLPNVGYNPEDGVKLGLHYSSTRSKFIQDPYTAKHVVNAFYSFNTKGFEGEYKGFFPNATNNWMFTIGGRATSPNFAVNYYGLGNETHYFDEEKGDEYKRVRVESYSVTPGYRYEGKQGGSFEANVEYNALKVQDKEGRFITDNPESVNVRVFDVQHYGGLKLEYHYEQYNYPANPTVGFGFTSKLGWKMNLKETEQNFPYLDLKANFVHFIDRGERLVFATNFTYQTRLNDNYDFYHAATIGGNANLRGFRPERFTGKTSYVQTTDLRFNAGQFTAGFIPMSYGFYGGFDYGRVWQPGESSNKWHNSYGAGLWVNAIEQATLHCSYFSSADGGRFVFGLGFGF</sequence>
<dbReference type="PANTHER" id="PTHR34597">
    <property type="entry name" value="SLR1661 PROTEIN"/>
    <property type="match status" value="1"/>
</dbReference>
<dbReference type="PROSITE" id="PS51257">
    <property type="entry name" value="PROKAR_LIPOPROTEIN"/>
    <property type="match status" value="1"/>
</dbReference>
<dbReference type="SUPFAM" id="SSF56300">
    <property type="entry name" value="Metallo-dependent phosphatases"/>
    <property type="match status" value="1"/>
</dbReference>
<organism evidence="1 2">
    <name type="scientific">Myroides marinus</name>
    <dbReference type="NCBI Taxonomy" id="703342"/>
    <lineage>
        <taxon>Bacteria</taxon>
        <taxon>Pseudomonadati</taxon>
        <taxon>Bacteroidota</taxon>
        <taxon>Flavobacteriia</taxon>
        <taxon>Flavobacteriales</taxon>
        <taxon>Flavobacteriaceae</taxon>
        <taxon>Myroides</taxon>
    </lineage>
</organism>
<name>A0A1H6RGN2_9FLAO</name>
<dbReference type="GO" id="GO:0098046">
    <property type="term" value="C:type V protein secretion system complex"/>
    <property type="evidence" value="ECO:0007669"/>
    <property type="project" value="TreeGrafter"/>
</dbReference>
<dbReference type="GO" id="GO:0046819">
    <property type="term" value="P:protein secretion by the type V secretion system"/>
    <property type="evidence" value="ECO:0007669"/>
    <property type="project" value="TreeGrafter"/>
</dbReference>
<dbReference type="RefSeq" id="WP_074744302.1">
    <property type="nucleotide sequence ID" value="NZ_FNYS01000001.1"/>
</dbReference>
<dbReference type="Proteomes" id="UP000183077">
    <property type="component" value="Unassembled WGS sequence"/>
</dbReference>
<dbReference type="InterPro" id="IPR029052">
    <property type="entry name" value="Metallo-depent_PP-like"/>
</dbReference>
<protein>
    <recommendedName>
        <fullName evidence="3">Metallophosphoesterase</fullName>
    </recommendedName>
</protein>
<proteinExistence type="predicted"/>
<reference evidence="1 2" key="1">
    <citation type="submission" date="2016-10" db="EMBL/GenBank/DDBJ databases">
        <authorList>
            <person name="de Groot N.N."/>
        </authorList>
    </citation>
    <scope>NUCLEOTIDE SEQUENCE [LARGE SCALE GENOMIC DNA]</scope>
    <source>
        <strain evidence="1 2">DSM 23048</strain>
    </source>
</reference>
<evidence type="ECO:0000313" key="1">
    <source>
        <dbReference type="EMBL" id="SEI51687.1"/>
    </source>
</evidence>
<dbReference type="EMBL" id="FNYS01000001">
    <property type="protein sequence ID" value="SEI51687.1"/>
    <property type="molecule type" value="Genomic_DNA"/>
</dbReference>
<dbReference type="InterPro" id="IPR051544">
    <property type="entry name" value="TPS_OM_transporter"/>
</dbReference>
<gene>
    <name evidence="1" type="ORF">SAMN04488018_101307</name>
</gene>
<accession>A0A1H6RGN2</accession>
<dbReference type="GeneID" id="82255537"/>
<dbReference type="PANTHER" id="PTHR34597:SF3">
    <property type="entry name" value="OUTER MEMBRANE TRANSPORTER CDIB"/>
    <property type="match status" value="1"/>
</dbReference>
<evidence type="ECO:0008006" key="3">
    <source>
        <dbReference type="Google" id="ProtNLM"/>
    </source>
</evidence>
<dbReference type="AlphaFoldDB" id="A0A1H6RGN2"/>